<dbReference type="SUPFAM" id="SSF54695">
    <property type="entry name" value="POZ domain"/>
    <property type="match status" value="1"/>
</dbReference>
<evidence type="ECO:0000313" key="1">
    <source>
        <dbReference type="EMBL" id="KII84220.1"/>
    </source>
</evidence>
<sequence length="290" mass="32355">MAHRSVQYYYDDGTDIFLVGGVLYKLHRTVLQATGSPLFCDMFMIPQPKDSKDKVEGTSDEKPIVVPQATAEEFHNLLELYLYPKWTPPPHPVSRYIDVLKLSTQWGMSNVREAAIWNISQYNNRELAATTKLELARRYNIPQWGGPAFRQLVNRPLKSLSNDDLDCIGVAAFVVLAKANEAIAEERRLVATKTPPNVCCAQCTHHVECSRAWKDVWWNKIAPSILHPDPGWAIAFPGEIKQKVSGLQVQGMGQGCRDETIAAVLDGCGFDGVGIITDMAVARVEKLLFS</sequence>
<dbReference type="HOGENOM" id="CLU_047592_4_2_1"/>
<dbReference type="Proteomes" id="UP000053263">
    <property type="component" value="Unassembled WGS sequence"/>
</dbReference>
<name>A0A0C9SXA8_PLICR</name>
<accession>A0A0C9SXA8</accession>
<proteinExistence type="predicted"/>
<evidence type="ECO:0008006" key="3">
    <source>
        <dbReference type="Google" id="ProtNLM"/>
    </source>
</evidence>
<dbReference type="EMBL" id="KN832572">
    <property type="protein sequence ID" value="KII84220.1"/>
    <property type="molecule type" value="Genomic_DNA"/>
</dbReference>
<dbReference type="OrthoDB" id="2630545at2759"/>
<dbReference type="InterPro" id="IPR011333">
    <property type="entry name" value="SKP1/BTB/POZ_sf"/>
</dbReference>
<reference evidence="1 2" key="1">
    <citation type="submission" date="2014-06" db="EMBL/GenBank/DDBJ databases">
        <title>Evolutionary Origins and Diversification of the Mycorrhizal Mutualists.</title>
        <authorList>
            <consortium name="DOE Joint Genome Institute"/>
            <consortium name="Mycorrhizal Genomics Consortium"/>
            <person name="Kohler A."/>
            <person name="Kuo A."/>
            <person name="Nagy L.G."/>
            <person name="Floudas D."/>
            <person name="Copeland A."/>
            <person name="Barry K.W."/>
            <person name="Cichocki N."/>
            <person name="Veneault-Fourrey C."/>
            <person name="LaButti K."/>
            <person name="Lindquist E.A."/>
            <person name="Lipzen A."/>
            <person name="Lundell T."/>
            <person name="Morin E."/>
            <person name="Murat C."/>
            <person name="Riley R."/>
            <person name="Ohm R."/>
            <person name="Sun H."/>
            <person name="Tunlid A."/>
            <person name="Henrissat B."/>
            <person name="Grigoriev I.V."/>
            <person name="Hibbett D.S."/>
            <person name="Martin F."/>
        </authorList>
    </citation>
    <scope>NUCLEOTIDE SEQUENCE [LARGE SCALE GENOMIC DNA]</scope>
    <source>
        <strain evidence="1 2">FD-325 SS-3</strain>
    </source>
</reference>
<dbReference type="AlphaFoldDB" id="A0A0C9SXA8"/>
<dbReference type="CDD" id="cd18186">
    <property type="entry name" value="BTB_POZ_ZBTB_KLHL-like"/>
    <property type="match status" value="1"/>
</dbReference>
<evidence type="ECO:0000313" key="2">
    <source>
        <dbReference type="Proteomes" id="UP000053263"/>
    </source>
</evidence>
<dbReference type="Gene3D" id="3.30.710.10">
    <property type="entry name" value="Potassium Channel Kv1.1, Chain A"/>
    <property type="match status" value="1"/>
</dbReference>
<organism evidence="1 2">
    <name type="scientific">Plicaturopsis crispa FD-325 SS-3</name>
    <dbReference type="NCBI Taxonomy" id="944288"/>
    <lineage>
        <taxon>Eukaryota</taxon>
        <taxon>Fungi</taxon>
        <taxon>Dikarya</taxon>
        <taxon>Basidiomycota</taxon>
        <taxon>Agaricomycotina</taxon>
        <taxon>Agaricomycetes</taxon>
        <taxon>Agaricomycetidae</taxon>
        <taxon>Amylocorticiales</taxon>
        <taxon>Amylocorticiaceae</taxon>
        <taxon>Plicatura</taxon>
        <taxon>Plicaturopsis crispa</taxon>
    </lineage>
</organism>
<gene>
    <name evidence="1" type="ORF">PLICRDRAFT_127097</name>
</gene>
<protein>
    <recommendedName>
        <fullName evidence="3">BTB domain-containing protein</fullName>
    </recommendedName>
</protein>
<keyword evidence="2" id="KW-1185">Reference proteome</keyword>